<dbReference type="Proteomes" id="UP000036403">
    <property type="component" value="Unassembled WGS sequence"/>
</dbReference>
<evidence type="ECO:0000256" key="1">
    <source>
        <dbReference type="SAM" id="MobiDB-lite"/>
    </source>
</evidence>
<sequence length="249" mass="28189">MWAPHYSLPSLDILEGPHGRLGWGRRSPAPPYLPWRPAVLRRGLNPGKRTPLPMNDRFGREAVAIIHRHSTPPDPDLGVRPSGPGGWITFTPFFTGKHFGDPCLRRWTRARNAFERLQRPSRRTRARKHPGGPTDLYYSPPDPDLRICLSGPGVRIASTPPLREVFWRFVPPPPDPRSKYVRVAPAAKSADPSPETSRWLLRPSPPESASPSGMRNYRHGLADPFVGCRFPKCQANPFQRWTSTRRPRS</sequence>
<protein>
    <submittedName>
        <fullName evidence="2">Uncharacterized protein</fullName>
    </submittedName>
</protein>
<proteinExistence type="predicted"/>
<dbReference type="EMBL" id="LBMM01012980">
    <property type="protein sequence ID" value="KMQ85878.1"/>
    <property type="molecule type" value="Genomic_DNA"/>
</dbReference>
<accession>A0A0J7K5V2</accession>
<dbReference type="PaxDb" id="67767-A0A0J7K5V2"/>
<feature type="compositionally biased region" description="Basic residues" evidence="1">
    <location>
        <begin position="119"/>
        <end position="130"/>
    </location>
</feature>
<gene>
    <name evidence="2" type="ORF">RF55_15317</name>
</gene>
<evidence type="ECO:0000313" key="2">
    <source>
        <dbReference type="EMBL" id="KMQ85878.1"/>
    </source>
</evidence>
<comment type="caution">
    <text evidence="2">The sequence shown here is derived from an EMBL/GenBank/DDBJ whole genome shotgun (WGS) entry which is preliminary data.</text>
</comment>
<reference evidence="2 3" key="1">
    <citation type="submission" date="2015-04" db="EMBL/GenBank/DDBJ databases">
        <title>Lasius niger genome sequencing.</title>
        <authorList>
            <person name="Konorov E.A."/>
            <person name="Nikitin M.A."/>
            <person name="Kirill M.V."/>
            <person name="Chang P."/>
        </authorList>
    </citation>
    <scope>NUCLEOTIDE SEQUENCE [LARGE SCALE GENOMIC DNA]</scope>
    <source>
        <tissue evidence="2">Whole</tissue>
    </source>
</reference>
<organism evidence="2 3">
    <name type="scientific">Lasius niger</name>
    <name type="common">Black garden ant</name>
    <dbReference type="NCBI Taxonomy" id="67767"/>
    <lineage>
        <taxon>Eukaryota</taxon>
        <taxon>Metazoa</taxon>
        <taxon>Ecdysozoa</taxon>
        <taxon>Arthropoda</taxon>
        <taxon>Hexapoda</taxon>
        <taxon>Insecta</taxon>
        <taxon>Pterygota</taxon>
        <taxon>Neoptera</taxon>
        <taxon>Endopterygota</taxon>
        <taxon>Hymenoptera</taxon>
        <taxon>Apocrita</taxon>
        <taxon>Aculeata</taxon>
        <taxon>Formicoidea</taxon>
        <taxon>Formicidae</taxon>
        <taxon>Formicinae</taxon>
        <taxon>Lasius</taxon>
        <taxon>Lasius</taxon>
    </lineage>
</organism>
<keyword evidence="3" id="KW-1185">Reference proteome</keyword>
<feature type="region of interest" description="Disordered" evidence="1">
    <location>
        <begin position="118"/>
        <end position="137"/>
    </location>
</feature>
<feature type="region of interest" description="Disordered" evidence="1">
    <location>
        <begin position="185"/>
        <end position="216"/>
    </location>
</feature>
<dbReference type="AlphaFoldDB" id="A0A0J7K5V2"/>
<evidence type="ECO:0000313" key="3">
    <source>
        <dbReference type="Proteomes" id="UP000036403"/>
    </source>
</evidence>
<name>A0A0J7K5V2_LASNI</name>